<proteinExistence type="predicted"/>
<reference evidence="1" key="2">
    <citation type="submission" date="2016-06" db="EMBL/GenBank/DDBJ databases">
        <title>The genome of a short-lived fish provides insights into sex chromosome evolution and the genetic control of aging.</title>
        <authorList>
            <person name="Reichwald K."/>
            <person name="Felder M."/>
            <person name="Petzold A."/>
            <person name="Koch P."/>
            <person name="Groth M."/>
            <person name="Platzer M."/>
        </authorList>
    </citation>
    <scope>NUCLEOTIDE SEQUENCE</scope>
    <source>
        <tissue evidence="1">Brain</tissue>
    </source>
</reference>
<reference evidence="1" key="1">
    <citation type="submission" date="2016-05" db="EMBL/GenBank/DDBJ databases">
        <authorList>
            <person name="Lavstsen T."/>
            <person name="Jespersen J.S."/>
        </authorList>
    </citation>
    <scope>NUCLEOTIDE SEQUENCE</scope>
    <source>
        <tissue evidence="1">Brain</tissue>
    </source>
</reference>
<dbReference type="AlphaFoldDB" id="A0A1A8TXY9"/>
<dbReference type="EMBL" id="HAEJ01000522">
    <property type="protein sequence ID" value="SBS40979.1"/>
    <property type="molecule type" value="Transcribed_RNA"/>
</dbReference>
<protein>
    <submittedName>
        <fullName evidence="1">Uncharacterized protein</fullName>
    </submittedName>
</protein>
<sequence length="93" mass="10553">SHRWITYLCLELSLHVTSFRTPWPPLSTVRLSSTFLLDSYYRHLPVSTSFHRLGYFLASRSDPGHPHPLLVSDYSSSSLFPFGAASLVFPHCS</sequence>
<feature type="non-terminal residue" evidence="1">
    <location>
        <position position="1"/>
    </location>
</feature>
<gene>
    <name evidence="1" type="primary">Nfu_g_1_003844</name>
</gene>
<organism evidence="1">
    <name type="scientific">Nothobranchius furzeri</name>
    <name type="common">Turquoise killifish</name>
    <dbReference type="NCBI Taxonomy" id="105023"/>
    <lineage>
        <taxon>Eukaryota</taxon>
        <taxon>Metazoa</taxon>
        <taxon>Chordata</taxon>
        <taxon>Craniata</taxon>
        <taxon>Vertebrata</taxon>
        <taxon>Euteleostomi</taxon>
        <taxon>Actinopterygii</taxon>
        <taxon>Neopterygii</taxon>
        <taxon>Teleostei</taxon>
        <taxon>Neoteleostei</taxon>
        <taxon>Acanthomorphata</taxon>
        <taxon>Ovalentaria</taxon>
        <taxon>Atherinomorphae</taxon>
        <taxon>Cyprinodontiformes</taxon>
        <taxon>Nothobranchiidae</taxon>
        <taxon>Nothobranchius</taxon>
    </lineage>
</organism>
<evidence type="ECO:0000313" key="1">
    <source>
        <dbReference type="EMBL" id="SBS40979.1"/>
    </source>
</evidence>
<name>A0A1A8TXY9_NOTFU</name>
<accession>A0A1A8TXY9</accession>